<reference evidence="2" key="1">
    <citation type="submission" date="2017-09" db="EMBL/GenBank/DDBJ databases">
        <authorList>
            <person name="Varghese N."/>
            <person name="Submissions S."/>
        </authorList>
    </citation>
    <scope>NUCLEOTIDE SEQUENCE [LARGE SCALE GENOMIC DNA]</scope>
    <source>
        <strain evidence="2">DSM 25885</strain>
    </source>
</reference>
<proteinExistence type="predicted"/>
<evidence type="ECO:0000313" key="2">
    <source>
        <dbReference type="Proteomes" id="UP000219048"/>
    </source>
</evidence>
<dbReference type="EMBL" id="OBEH01000007">
    <property type="protein sequence ID" value="SNZ01776.1"/>
    <property type="molecule type" value="Genomic_DNA"/>
</dbReference>
<dbReference type="InterPro" id="IPR028974">
    <property type="entry name" value="TSP_type-3_rpt"/>
</dbReference>
<keyword evidence="2" id="KW-1185">Reference proteome</keyword>
<name>A0A285N195_9FLAO</name>
<organism evidence="1 2">
    <name type="scientific">Flagellimonas pacifica</name>
    <dbReference type="NCBI Taxonomy" id="1247520"/>
    <lineage>
        <taxon>Bacteria</taxon>
        <taxon>Pseudomonadati</taxon>
        <taxon>Bacteroidota</taxon>
        <taxon>Flavobacteriia</taxon>
        <taxon>Flavobacteriales</taxon>
        <taxon>Flavobacteriaceae</taxon>
        <taxon>Flagellimonas</taxon>
    </lineage>
</organism>
<gene>
    <name evidence="1" type="ORF">SAMN06265377_3621</name>
</gene>
<dbReference type="SUPFAM" id="SSF103647">
    <property type="entry name" value="TSP type-3 repeat"/>
    <property type="match status" value="1"/>
</dbReference>
<sequence>MNFDRLGESLNGQPMTTKHQFLNKKWIVPLLFLISSCTVGYGQCLAPFNFGLDTDGDGISNCQDMDDDNDGILDQVECPPVEVLSAQNADGTFESLSDVVSNDIPNGLVGVSLFTGFTTPGAGWAQGNGSPDSWIAPVPLNGSGVLAASANGMPPSPDGGVFIGASVRNNFGESFFVRLDDLDVGRTYVLKFYQANAGIEGITPIDPAQKARWRIGDFLGTPTSFSTAMDYKGVGNQIWMLQEMTFTTTSPTKWLEFRADSDGTGMVYEYMAIDGISLYAQRLAGDVSDCSLDTDGDGIIDYMDTDSDGDNCPDALEGDGTFTGNSLDANNRLAGVVDTAPSSPTYGVPLIVVTGQGVGSSKDNTLRLGCPTTIITNKGITFRVKKN</sequence>
<dbReference type="Proteomes" id="UP000219048">
    <property type="component" value="Unassembled WGS sequence"/>
</dbReference>
<dbReference type="AlphaFoldDB" id="A0A285N195"/>
<protein>
    <submittedName>
        <fullName evidence="1">Uncharacterized protein</fullName>
    </submittedName>
</protein>
<dbReference type="GO" id="GO:0005509">
    <property type="term" value="F:calcium ion binding"/>
    <property type="evidence" value="ECO:0007669"/>
    <property type="project" value="InterPro"/>
</dbReference>
<evidence type="ECO:0000313" key="1">
    <source>
        <dbReference type="EMBL" id="SNZ01776.1"/>
    </source>
</evidence>
<accession>A0A285N195</accession>
<dbReference type="Gene3D" id="4.10.1080.10">
    <property type="entry name" value="TSP type-3 repeat"/>
    <property type="match status" value="1"/>
</dbReference>